<keyword evidence="3" id="KW-0472">Membrane</keyword>
<dbReference type="RefSeq" id="WP_245769096.1">
    <property type="nucleotide sequence ID" value="NZ_FNFF01000001.1"/>
</dbReference>
<feature type="region of interest" description="Disordered" evidence="2">
    <location>
        <begin position="41"/>
        <end position="104"/>
    </location>
</feature>
<feature type="compositionally biased region" description="Low complexity" evidence="2">
    <location>
        <begin position="50"/>
        <end position="77"/>
    </location>
</feature>
<evidence type="ECO:0000313" key="4">
    <source>
        <dbReference type="EMBL" id="SDJ44895.1"/>
    </source>
</evidence>
<dbReference type="Gene3D" id="2.40.260.10">
    <property type="entry name" value="Sortase"/>
    <property type="match status" value="1"/>
</dbReference>
<dbReference type="EMBL" id="FNFF01000001">
    <property type="protein sequence ID" value="SDJ44895.1"/>
    <property type="molecule type" value="Genomic_DNA"/>
</dbReference>
<keyword evidence="3" id="KW-1133">Transmembrane helix</keyword>
<reference evidence="4 5" key="1">
    <citation type="submission" date="2016-10" db="EMBL/GenBank/DDBJ databases">
        <authorList>
            <person name="de Groot N.N."/>
        </authorList>
    </citation>
    <scope>NUCLEOTIDE SEQUENCE [LARGE SCALE GENOMIC DNA]</scope>
    <source>
        <strain evidence="4 5">CGMCC 4.5727</strain>
    </source>
</reference>
<evidence type="ECO:0000313" key="5">
    <source>
        <dbReference type="Proteomes" id="UP000199155"/>
    </source>
</evidence>
<organism evidence="4 5">
    <name type="scientific">Streptomyces indicus</name>
    <dbReference type="NCBI Taxonomy" id="417292"/>
    <lineage>
        <taxon>Bacteria</taxon>
        <taxon>Bacillati</taxon>
        <taxon>Actinomycetota</taxon>
        <taxon>Actinomycetes</taxon>
        <taxon>Kitasatosporales</taxon>
        <taxon>Streptomycetaceae</taxon>
        <taxon>Streptomyces</taxon>
    </lineage>
</organism>
<keyword evidence="5" id="KW-1185">Reference proteome</keyword>
<dbReference type="Proteomes" id="UP000199155">
    <property type="component" value="Unassembled WGS sequence"/>
</dbReference>
<evidence type="ECO:0000256" key="1">
    <source>
        <dbReference type="ARBA" id="ARBA00022801"/>
    </source>
</evidence>
<dbReference type="AlphaFoldDB" id="A0A1G8TVF1"/>
<dbReference type="SUPFAM" id="SSF63817">
    <property type="entry name" value="Sortase"/>
    <property type="match status" value="1"/>
</dbReference>
<protein>
    <submittedName>
        <fullName evidence="4">Sortase family protein</fullName>
    </submittedName>
</protein>
<keyword evidence="1" id="KW-0378">Hydrolase</keyword>
<gene>
    <name evidence="4" type="ORF">SAMN05421806_101451</name>
</gene>
<dbReference type="Pfam" id="PF04203">
    <property type="entry name" value="Sortase"/>
    <property type="match status" value="1"/>
</dbReference>
<feature type="compositionally biased region" description="Low complexity" evidence="2">
    <location>
        <begin position="93"/>
        <end position="103"/>
    </location>
</feature>
<feature type="transmembrane region" description="Helical" evidence="3">
    <location>
        <begin position="15"/>
        <end position="35"/>
    </location>
</feature>
<accession>A0A1G8TVF1</accession>
<dbReference type="InterPro" id="IPR023365">
    <property type="entry name" value="Sortase_dom-sf"/>
</dbReference>
<dbReference type="CDD" id="cd05829">
    <property type="entry name" value="Sortase_F"/>
    <property type="match status" value="1"/>
</dbReference>
<evidence type="ECO:0000256" key="3">
    <source>
        <dbReference type="SAM" id="Phobius"/>
    </source>
</evidence>
<evidence type="ECO:0000256" key="2">
    <source>
        <dbReference type="SAM" id="MobiDB-lite"/>
    </source>
</evidence>
<name>A0A1G8TVF1_9ACTN</name>
<dbReference type="STRING" id="417292.SAMN05421806_101451"/>
<dbReference type="InterPro" id="IPR042001">
    <property type="entry name" value="Sortase_F"/>
</dbReference>
<dbReference type="GO" id="GO:0016787">
    <property type="term" value="F:hydrolase activity"/>
    <property type="evidence" value="ECO:0007669"/>
    <property type="project" value="UniProtKB-KW"/>
</dbReference>
<keyword evidence="3" id="KW-0812">Transmembrane</keyword>
<dbReference type="InterPro" id="IPR005754">
    <property type="entry name" value="Sortase"/>
</dbReference>
<proteinExistence type="predicted"/>
<sequence>MPDGSRSRWLPSSSAGWIALPALVAAVLVAVLLFARSAERPAGSGDFGRAPGAAGTSPASAPASPAAPSEPTSAGSAREGEGPDGEGPDRPAPDAGPSGAAGDLVPVRVDLPRLGVRAALRPVGVDADDRVEIPSRSTEAGWYRFGPAPGGAEGSAVLVGHVDVETGELGAFAALYDLRAGDEVKVVSEGAQGSTETTETTETTYRVTGRRTVPKQELPDAVFRRKGPPVLTMITCAAPFDRSRGGYQSNLVVTAEPVRSGG</sequence>